<gene>
    <name evidence="2" type="ORF">BG61_28545</name>
</gene>
<evidence type="ECO:0000313" key="2">
    <source>
        <dbReference type="EMBL" id="KDR39934.1"/>
    </source>
</evidence>
<keyword evidence="3" id="KW-1185">Reference proteome</keyword>
<organism evidence="2 3">
    <name type="scientific">Caballeronia glathei</name>
    <dbReference type="NCBI Taxonomy" id="60547"/>
    <lineage>
        <taxon>Bacteria</taxon>
        <taxon>Pseudomonadati</taxon>
        <taxon>Pseudomonadota</taxon>
        <taxon>Betaproteobacteria</taxon>
        <taxon>Burkholderiales</taxon>
        <taxon>Burkholderiaceae</taxon>
        <taxon>Caballeronia</taxon>
    </lineage>
</organism>
<reference evidence="2 3" key="1">
    <citation type="submission" date="2014-03" db="EMBL/GenBank/DDBJ databases">
        <title>Draft Genome Sequences of Four Burkholderia Strains.</title>
        <authorList>
            <person name="Liu X.Y."/>
            <person name="Li C.X."/>
            <person name="Xu J.H."/>
        </authorList>
    </citation>
    <scope>NUCLEOTIDE SEQUENCE [LARGE SCALE GENOMIC DNA]</scope>
    <source>
        <strain evidence="2 3">DSM 50014</strain>
    </source>
</reference>
<dbReference type="EMBL" id="JFHC01000049">
    <property type="protein sequence ID" value="KDR39934.1"/>
    <property type="molecule type" value="Genomic_DNA"/>
</dbReference>
<comment type="caution">
    <text evidence="2">The sequence shown here is derived from an EMBL/GenBank/DDBJ whole genome shotgun (WGS) entry which is preliminary data.</text>
</comment>
<evidence type="ECO:0000256" key="1">
    <source>
        <dbReference type="SAM" id="SignalP"/>
    </source>
</evidence>
<evidence type="ECO:0000313" key="3">
    <source>
        <dbReference type="Proteomes" id="UP000027466"/>
    </source>
</evidence>
<feature type="signal peptide" evidence="1">
    <location>
        <begin position="1"/>
        <end position="18"/>
    </location>
</feature>
<accession>A0A069PJ29</accession>
<keyword evidence="1" id="KW-0732">Signal</keyword>
<sequence>MKTRVLLALLLTAGVAFAGCTTAYKNGQVCKERMVATYPADAPALTYSIPKSAYRGTRVVVQATYKRKLDTPYGSALFKVYSVDDPAAVQCTFVADQIESFAWLAPKKMADRYPLPRPSLPE</sequence>
<dbReference type="Proteomes" id="UP000027466">
    <property type="component" value="Unassembled WGS sequence"/>
</dbReference>
<proteinExistence type="predicted"/>
<dbReference type="AlphaFoldDB" id="A0A069PJ29"/>
<feature type="chain" id="PRO_5001664332" description="Lipoprotein" evidence="1">
    <location>
        <begin position="19"/>
        <end position="122"/>
    </location>
</feature>
<name>A0A069PJ29_9BURK</name>
<evidence type="ECO:0008006" key="4">
    <source>
        <dbReference type="Google" id="ProtNLM"/>
    </source>
</evidence>
<dbReference type="PROSITE" id="PS51257">
    <property type="entry name" value="PROKAR_LIPOPROTEIN"/>
    <property type="match status" value="1"/>
</dbReference>
<protein>
    <recommendedName>
        <fullName evidence="4">Lipoprotein</fullName>
    </recommendedName>
</protein>